<evidence type="ECO:0000313" key="3">
    <source>
        <dbReference type="Proteomes" id="UP001172630"/>
    </source>
</evidence>
<organism evidence="2 3">
    <name type="scientific">Rhizobium calliandrae</name>
    <dbReference type="NCBI Taxonomy" id="1312182"/>
    <lineage>
        <taxon>Bacteria</taxon>
        <taxon>Pseudomonadati</taxon>
        <taxon>Pseudomonadota</taxon>
        <taxon>Alphaproteobacteria</taxon>
        <taxon>Hyphomicrobiales</taxon>
        <taxon>Rhizobiaceae</taxon>
        <taxon>Rhizobium/Agrobacterium group</taxon>
        <taxon>Rhizobium</taxon>
    </lineage>
</organism>
<keyword evidence="3" id="KW-1185">Reference proteome</keyword>
<dbReference type="Proteomes" id="UP001172630">
    <property type="component" value="Unassembled WGS sequence"/>
</dbReference>
<reference evidence="2" key="1">
    <citation type="submission" date="2023-06" db="EMBL/GenBank/DDBJ databases">
        <title>Phylogenetic Diversity of Rhizobium strains.</title>
        <authorList>
            <person name="Moura F.T."/>
            <person name="Helene L.C.F."/>
            <person name="Hungria M."/>
        </authorList>
    </citation>
    <scope>NUCLEOTIDE SEQUENCE</scope>
    <source>
        <strain evidence="2">CCGE524</strain>
    </source>
</reference>
<sequence>MNLPTNLRTASSRNAAERLATKFLAANDNTPPKDRSPVYRGGRPAFNWAAKQDKYGAACLWLIARQRLPDSVVAANDNERSQGGLDTRRNGTARGKQRAKSNLGAHLNLPAVLPRLGDAEPQTARTGNRHTRYELRPQNDVDELSDDFRSFGVCADALAPGAGFIGAESGLGTPKPGKSKGSPLKAEDPSFDQPPPDVDYVIELLMARENVSGIGEAFGARGRYQDRKGAAMLTRAMAWAKEQVAVSSYHANVANRVA</sequence>
<comment type="caution">
    <text evidence="2">The sequence shown here is derived from an EMBL/GenBank/DDBJ whole genome shotgun (WGS) entry which is preliminary data.</text>
</comment>
<gene>
    <name evidence="2" type="ORF">PY650_31015</name>
</gene>
<evidence type="ECO:0000313" key="2">
    <source>
        <dbReference type="EMBL" id="MDL2409971.1"/>
    </source>
</evidence>
<name>A0ABT7KMV5_9HYPH</name>
<proteinExistence type="predicted"/>
<dbReference type="RefSeq" id="WP_285883692.1">
    <property type="nucleotide sequence ID" value="NZ_JARFYN010000064.1"/>
</dbReference>
<feature type="compositionally biased region" description="Low complexity" evidence="1">
    <location>
        <begin position="170"/>
        <end position="184"/>
    </location>
</feature>
<protein>
    <submittedName>
        <fullName evidence="2">Uncharacterized protein</fullName>
    </submittedName>
</protein>
<feature type="region of interest" description="Disordered" evidence="1">
    <location>
        <begin position="167"/>
        <end position="193"/>
    </location>
</feature>
<evidence type="ECO:0000256" key="1">
    <source>
        <dbReference type="SAM" id="MobiDB-lite"/>
    </source>
</evidence>
<accession>A0ABT7KMV5</accession>
<dbReference type="EMBL" id="JARFYN010000064">
    <property type="protein sequence ID" value="MDL2409971.1"/>
    <property type="molecule type" value="Genomic_DNA"/>
</dbReference>
<feature type="region of interest" description="Disordered" evidence="1">
    <location>
        <begin position="78"/>
        <end position="99"/>
    </location>
</feature>